<accession>F5P0Z9</accession>
<dbReference type="InterPro" id="IPR012337">
    <property type="entry name" value="RNaseH-like_sf"/>
</dbReference>
<dbReference type="GO" id="GO:0003677">
    <property type="term" value="F:DNA binding"/>
    <property type="evidence" value="ECO:0007669"/>
    <property type="project" value="InterPro"/>
</dbReference>
<evidence type="ECO:0000313" key="4">
    <source>
        <dbReference type="Proteomes" id="UP000004520"/>
    </source>
</evidence>
<evidence type="ECO:0000259" key="1">
    <source>
        <dbReference type="Pfam" id="PF01609"/>
    </source>
</evidence>
<dbReference type="PANTHER" id="PTHR37529">
    <property type="entry name" value="TRANSPOSASE INSG FOR INSERTION SEQUENCE ELEMENT IS4-RELATED"/>
    <property type="match status" value="1"/>
</dbReference>
<dbReference type="PANTHER" id="PTHR37529:SF1">
    <property type="entry name" value="TRANSPOSASE INSG FOR INSERTION SEQUENCE ELEMENT IS4-RELATED"/>
    <property type="match status" value="1"/>
</dbReference>
<gene>
    <name evidence="3" type="ORF">SFK227_4156</name>
</gene>
<dbReference type="Pfam" id="PF13006">
    <property type="entry name" value="Nterm_IS4"/>
    <property type="match status" value="1"/>
</dbReference>
<evidence type="ECO:0000313" key="3">
    <source>
        <dbReference type="EMBL" id="EGK33453.1"/>
    </source>
</evidence>
<dbReference type="Pfam" id="PF01609">
    <property type="entry name" value="DDE_Tnp_1"/>
    <property type="match status" value="1"/>
</dbReference>
<dbReference type="InterPro" id="IPR024473">
    <property type="entry name" value="Transposases_IS4_N"/>
</dbReference>
<feature type="domain" description="Transposase IS4 N-terminal" evidence="2">
    <location>
        <begin position="18"/>
        <end position="109"/>
    </location>
</feature>
<reference evidence="3 4" key="1">
    <citation type="submission" date="2011-04" db="EMBL/GenBank/DDBJ databases">
        <authorList>
            <person name="Rasko D."/>
            <person name="Redman J."/>
            <person name="Daugherty S.C."/>
            <person name="Tallon L."/>
            <person name="Sadzewicz L."/>
            <person name="Jones K."/>
            <person name="Santana-Cruz I."/>
            <person name="Liu X."/>
        </authorList>
    </citation>
    <scope>NUCLEOTIDE SEQUENCE [LARGE SCALE GENOMIC DNA]</scope>
    <source>
        <strain evidence="3 4">K-227</strain>
    </source>
</reference>
<dbReference type="AlphaFoldDB" id="F5P0Z9"/>
<feature type="domain" description="Transposase IS4-like" evidence="1">
    <location>
        <begin position="179"/>
        <end position="240"/>
    </location>
</feature>
<dbReference type="InterPro" id="IPR047952">
    <property type="entry name" value="Transpos_IS4"/>
</dbReference>
<dbReference type="SUPFAM" id="SSF53098">
    <property type="entry name" value="Ribonuclease H-like"/>
    <property type="match status" value="1"/>
</dbReference>
<dbReference type="GO" id="GO:0006313">
    <property type="term" value="P:DNA transposition"/>
    <property type="evidence" value="ECO:0007669"/>
    <property type="project" value="InterPro"/>
</dbReference>
<dbReference type="Proteomes" id="UP000004520">
    <property type="component" value="Unassembled WGS sequence"/>
</dbReference>
<name>F5P0Z9_SHIFL</name>
<proteinExistence type="predicted"/>
<evidence type="ECO:0000259" key="2">
    <source>
        <dbReference type="Pfam" id="PF13006"/>
    </source>
</evidence>
<dbReference type="InterPro" id="IPR002559">
    <property type="entry name" value="Transposase_11"/>
</dbReference>
<dbReference type="NCBIfam" id="NF033592">
    <property type="entry name" value="transpos_IS4_1"/>
    <property type="match status" value="1"/>
</dbReference>
<comment type="caution">
    <text evidence="3">The sequence shown here is derived from an EMBL/GenBank/DDBJ whole genome shotgun (WGS) entry which is preliminary data.</text>
</comment>
<dbReference type="EMBL" id="AFGY01000055">
    <property type="protein sequence ID" value="EGK33453.1"/>
    <property type="molecule type" value="Genomic_DNA"/>
</dbReference>
<organism evidence="3 4">
    <name type="scientific">Shigella flexneri K-227</name>
    <dbReference type="NCBI Taxonomy" id="766147"/>
    <lineage>
        <taxon>Bacteria</taxon>
        <taxon>Pseudomonadati</taxon>
        <taxon>Pseudomonadota</taxon>
        <taxon>Gammaproteobacteria</taxon>
        <taxon>Enterobacterales</taxon>
        <taxon>Enterobacteriaceae</taxon>
        <taxon>Shigella</taxon>
    </lineage>
</organism>
<dbReference type="GO" id="GO:0004803">
    <property type="term" value="F:transposase activity"/>
    <property type="evidence" value="ECO:0007669"/>
    <property type="project" value="InterPro"/>
</dbReference>
<dbReference type="PATRIC" id="fig|766147.3.peg.4049"/>
<sequence>MHIGQALDLVSRDDSLRNPLTSLGDYLDPELISRCLAESGTVTLRKRRLLLEMMVWCIVGMALERKEPLHQIVNRLDIMLPGNRPFVAPSAVIQARQRLGSEAVRRVFTKTAQLWHNATPHPHWCGLTLLAIDGVFWRTPDTPENDAAFPRQTHAGNPALYPQVKMVCQMELTSHLLTSMTDAMRFPGGEMADLYSHRWEIELGYREIKQTMQLSRLTLRSKKPELVEQELWGVLLAYNLVRYQMIKMAEHLKGYWPNQLSFSESCGMVMRMLMTLQGASPGRIPELMRDLASMGQLVKLPTRRGRAFPRVVKERPWKYPTAPKKSQSVA</sequence>
<protein>
    <submittedName>
        <fullName evidence="3">Transposase DDE domain protein</fullName>
    </submittedName>
</protein>